<protein>
    <submittedName>
        <fullName evidence="1">DUF1827 domain-containing protein</fullName>
    </submittedName>
</protein>
<dbReference type="InterPro" id="IPR038226">
    <property type="entry name" value="LMG18311-like_sf"/>
</dbReference>
<accession>A0A3D4S3Y6</accession>
<proteinExistence type="predicted"/>
<dbReference type="EMBL" id="DQHO01000016">
    <property type="protein sequence ID" value="HCS93545.1"/>
    <property type="molecule type" value="Genomic_DNA"/>
</dbReference>
<name>A0A3D4S3Y6_9ENTE</name>
<dbReference type="AlphaFoldDB" id="A0A3D4S3Y6"/>
<dbReference type="Gene3D" id="3.40.1720.10">
    <property type="entry name" value="Streptococcus thermophilus LMG 18311 protein like"/>
    <property type="match status" value="1"/>
</dbReference>
<gene>
    <name evidence="1" type="ORF">DIW15_02405</name>
</gene>
<sequence length="103" mass="11812">MKLIDITNNHPKLVNEQLSNTDAQMVKVYSLGQTTVIYTIAPTHKDLVIINPKRPIRDNEIDYVLQRTIKAPLQSLEVTHVGNFVEITQSLKKKRPTFVPRFS</sequence>
<organism evidence="1 2">
    <name type="scientific">Bavariicoccus seileri</name>
    <dbReference type="NCBI Taxonomy" id="549685"/>
    <lineage>
        <taxon>Bacteria</taxon>
        <taxon>Bacillati</taxon>
        <taxon>Bacillota</taxon>
        <taxon>Bacilli</taxon>
        <taxon>Lactobacillales</taxon>
        <taxon>Enterococcaceae</taxon>
        <taxon>Bavariicoccus</taxon>
    </lineage>
</organism>
<dbReference type="InterPro" id="IPR014959">
    <property type="entry name" value="DUF1827"/>
</dbReference>
<reference evidence="1 2" key="1">
    <citation type="journal article" date="2018" name="Nat. Biotechnol.">
        <title>A standardized bacterial taxonomy based on genome phylogeny substantially revises the tree of life.</title>
        <authorList>
            <person name="Parks D.H."/>
            <person name="Chuvochina M."/>
            <person name="Waite D.W."/>
            <person name="Rinke C."/>
            <person name="Skarshewski A."/>
            <person name="Chaumeil P.A."/>
            <person name="Hugenholtz P."/>
        </authorList>
    </citation>
    <scope>NUCLEOTIDE SEQUENCE [LARGE SCALE GENOMIC DNA]</scope>
    <source>
        <strain evidence="1">UBA11306</strain>
    </source>
</reference>
<evidence type="ECO:0000313" key="1">
    <source>
        <dbReference type="EMBL" id="HCS93545.1"/>
    </source>
</evidence>
<dbReference type="RefSeq" id="WP_022795471.1">
    <property type="nucleotide sequence ID" value="NZ_JBQDSL010000003.1"/>
</dbReference>
<dbReference type="Pfam" id="PF08860">
    <property type="entry name" value="DUF1827"/>
    <property type="match status" value="1"/>
</dbReference>
<dbReference type="Proteomes" id="UP000262195">
    <property type="component" value="Unassembled WGS sequence"/>
</dbReference>
<evidence type="ECO:0000313" key="2">
    <source>
        <dbReference type="Proteomes" id="UP000262195"/>
    </source>
</evidence>
<comment type="caution">
    <text evidence="1">The sequence shown here is derived from an EMBL/GenBank/DDBJ whole genome shotgun (WGS) entry which is preliminary data.</text>
</comment>
<dbReference type="STRING" id="1121105.GCA_000421665_00173"/>